<dbReference type="InterPro" id="IPR011270">
    <property type="entry name" value="Pur_Nuc_Pase_Ino/Guo-sp"/>
</dbReference>
<accession>A0ABU0CRW2</accession>
<proteinExistence type="inferred from homology"/>
<dbReference type="InterPro" id="IPR018099">
    <property type="entry name" value="Purine_phosphorylase-2_CS"/>
</dbReference>
<dbReference type="Proteomes" id="UP001232445">
    <property type="component" value="Unassembled WGS sequence"/>
</dbReference>
<dbReference type="PANTHER" id="PTHR11904">
    <property type="entry name" value="METHYLTHIOADENOSINE/PURINE NUCLEOSIDE PHOSPHORYLASE"/>
    <property type="match status" value="1"/>
</dbReference>
<keyword evidence="6 8" id="KW-0808">Transferase</keyword>
<evidence type="ECO:0000256" key="4">
    <source>
        <dbReference type="ARBA" id="ARBA00011233"/>
    </source>
</evidence>
<dbReference type="InterPro" id="IPR035994">
    <property type="entry name" value="Nucleoside_phosphorylase_sf"/>
</dbReference>
<comment type="similarity">
    <text evidence="3 8">Belongs to the PNP/MTAP phosphorylase family.</text>
</comment>
<evidence type="ECO:0000256" key="5">
    <source>
        <dbReference type="ARBA" id="ARBA00022676"/>
    </source>
</evidence>
<dbReference type="SUPFAM" id="SSF53167">
    <property type="entry name" value="Purine and uridine phosphorylases"/>
    <property type="match status" value="1"/>
</dbReference>
<dbReference type="RefSeq" id="WP_307338713.1">
    <property type="nucleotide sequence ID" value="NZ_JAUSUQ010000006.1"/>
</dbReference>
<evidence type="ECO:0000313" key="10">
    <source>
        <dbReference type="EMBL" id="MDQ0339160.1"/>
    </source>
</evidence>
<protein>
    <recommendedName>
        <fullName evidence="8">Purine nucleoside phosphorylase</fullName>
        <ecNumber evidence="8">2.4.2.1</ecNumber>
    </recommendedName>
    <alternativeName>
        <fullName evidence="8">Inosine-guanosine phosphorylase</fullName>
    </alternativeName>
</protein>
<sequence>MERLVKIREAVQYIKNKCDLSPEIGLILGSGLGDLAEEIEQAVHIDYGDIPHFPVSTVAGHAGRLVLGQLRGKAVVAMQGRFHYYEGYTMQEVVFPVYVMKQLGVKLLVVTNACGGMNRAFSPGDLMIITDHINFTGNNPLIGPNHEELGPRFPDMSQAYTPELVAFVEETARKLGIKVQKGVYAGISGPNYMTPAELTMLANLGGDAVGMSTVPEVIAASHTGLKVIGISCVTDMAIGSELEPLTHEQVVEVANQTKPKFISLVKEIVGKVNLS</sequence>
<evidence type="ECO:0000256" key="3">
    <source>
        <dbReference type="ARBA" id="ARBA00006751"/>
    </source>
</evidence>
<evidence type="ECO:0000259" key="9">
    <source>
        <dbReference type="Pfam" id="PF01048"/>
    </source>
</evidence>
<dbReference type="EMBL" id="JAUSUQ010000006">
    <property type="protein sequence ID" value="MDQ0339160.1"/>
    <property type="molecule type" value="Genomic_DNA"/>
</dbReference>
<evidence type="ECO:0000256" key="8">
    <source>
        <dbReference type="PIRNR" id="PIRNR000477"/>
    </source>
</evidence>
<dbReference type="NCBIfam" id="TIGR01700">
    <property type="entry name" value="PNPH"/>
    <property type="match status" value="1"/>
</dbReference>
<reference evidence="10 11" key="1">
    <citation type="submission" date="2023-07" db="EMBL/GenBank/DDBJ databases">
        <title>Genomic Encyclopedia of Type Strains, Phase IV (KMG-IV): sequencing the most valuable type-strain genomes for metagenomic binning, comparative biology and taxonomic classification.</title>
        <authorList>
            <person name="Goeker M."/>
        </authorList>
    </citation>
    <scope>NUCLEOTIDE SEQUENCE [LARGE SCALE GENOMIC DNA]</scope>
    <source>
        <strain evidence="10 11">DSM 17740</strain>
    </source>
</reference>
<feature type="domain" description="Nucleoside phosphorylase" evidence="9">
    <location>
        <begin position="23"/>
        <end position="269"/>
    </location>
</feature>
<dbReference type="NCBIfam" id="NF006054">
    <property type="entry name" value="PRK08202.1"/>
    <property type="match status" value="1"/>
</dbReference>
<dbReference type="InterPro" id="IPR011268">
    <property type="entry name" value="Purine_phosphorylase"/>
</dbReference>
<organism evidence="10 11">
    <name type="scientific">Caldalkalibacillus uzonensis</name>
    <dbReference type="NCBI Taxonomy" id="353224"/>
    <lineage>
        <taxon>Bacteria</taxon>
        <taxon>Bacillati</taxon>
        <taxon>Bacillota</taxon>
        <taxon>Bacilli</taxon>
        <taxon>Bacillales</taxon>
        <taxon>Bacillaceae</taxon>
        <taxon>Caldalkalibacillus</taxon>
    </lineage>
</organism>
<gene>
    <name evidence="10" type="ORF">J2S00_001946</name>
</gene>
<keyword evidence="11" id="KW-1185">Reference proteome</keyword>
<dbReference type="GO" id="GO:0004731">
    <property type="term" value="F:purine-nucleoside phosphorylase activity"/>
    <property type="evidence" value="ECO:0007669"/>
    <property type="project" value="UniProtKB-EC"/>
</dbReference>
<comment type="function">
    <text evidence="1">The purine nucleoside phosphorylases catalyze the phosphorolytic breakdown of the N-glycosidic bond in the beta-(deoxy)ribonucleoside molecules, with the formation of the corresponding free purine bases and pentose-1-phosphate. Cleaves guanosine, inosine, 2'-deoxyguanosine and 2'-deoxyinosine.</text>
</comment>
<dbReference type="Pfam" id="PF01048">
    <property type="entry name" value="PNP_UDP_1"/>
    <property type="match status" value="1"/>
</dbReference>
<dbReference type="PANTHER" id="PTHR11904:SF9">
    <property type="entry name" value="PURINE NUCLEOSIDE PHOSPHORYLASE-RELATED"/>
    <property type="match status" value="1"/>
</dbReference>
<evidence type="ECO:0000256" key="2">
    <source>
        <dbReference type="ARBA" id="ARBA00005058"/>
    </source>
</evidence>
<dbReference type="CDD" id="cd09009">
    <property type="entry name" value="PNP-EcPNPII_like"/>
    <property type="match status" value="1"/>
</dbReference>
<dbReference type="Gene3D" id="3.40.50.1580">
    <property type="entry name" value="Nucleoside phosphorylase domain"/>
    <property type="match status" value="1"/>
</dbReference>
<comment type="caution">
    <text evidence="10">The sequence shown here is derived from an EMBL/GenBank/DDBJ whole genome shotgun (WGS) entry which is preliminary data.</text>
</comment>
<evidence type="ECO:0000256" key="1">
    <source>
        <dbReference type="ARBA" id="ARBA00002678"/>
    </source>
</evidence>
<evidence type="ECO:0000256" key="6">
    <source>
        <dbReference type="ARBA" id="ARBA00022679"/>
    </source>
</evidence>
<evidence type="ECO:0000256" key="7">
    <source>
        <dbReference type="ARBA" id="ARBA00048556"/>
    </source>
</evidence>
<keyword evidence="5 8" id="KW-0328">Glycosyltransferase</keyword>
<comment type="subunit">
    <text evidence="4">Homotrimer.</text>
</comment>
<comment type="pathway">
    <text evidence="2 8">Purine metabolism; purine nucleoside salvage.</text>
</comment>
<evidence type="ECO:0000313" key="11">
    <source>
        <dbReference type="Proteomes" id="UP001232445"/>
    </source>
</evidence>
<dbReference type="InterPro" id="IPR000845">
    <property type="entry name" value="Nucleoside_phosphorylase_d"/>
</dbReference>
<comment type="catalytic activity">
    <reaction evidence="7">
        <text>a purine 2'-deoxy-D-ribonucleoside + phosphate = a purine nucleobase + 2-deoxy-alpha-D-ribose 1-phosphate</text>
        <dbReference type="Rhea" id="RHEA:36431"/>
        <dbReference type="ChEBI" id="CHEBI:26386"/>
        <dbReference type="ChEBI" id="CHEBI:43474"/>
        <dbReference type="ChEBI" id="CHEBI:57259"/>
        <dbReference type="ChEBI" id="CHEBI:142361"/>
        <dbReference type="EC" id="2.4.2.1"/>
    </reaction>
</comment>
<dbReference type="NCBIfam" id="TIGR01697">
    <property type="entry name" value="PNPH-PUNA-XAPA"/>
    <property type="match status" value="1"/>
</dbReference>
<dbReference type="PROSITE" id="PS01240">
    <property type="entry name" value="PNP_MTAP_2"/>
    <property type="match status" value="1"/>
</dbReference>
<dbReference type="PIRSF" id="PIRSF000477">
    <property type="entry name" value="PurNPase"/>
    <property type="match status" value="1"/>
</dbReference>
<name>A0ABU0CRW2_9BACI</name>
<dbReference type="EC" id="2.4.2.1" evidence="8"/>